<dbReference type="OrthoDB" id="10368601at2759"/>
<protein>
    <submittedName>
        <fullName evidence="1">Uncharacterized protein</fullName>
    </submittedName>
</protein>
<keyword evidence="2" id="KW-1185">Reference proteome</keyword>
<dbReference type="InParanoid" id="A0A1E7FK72"/>
<accession>A0A1E7FK72</accession>
<gene>
    <name evidence="1" type="ORF">FRACYDRAFT_260453</name>
</gene>
<proteinExistence type="predicted"/>
<dbReference type="KEGG" id="fcy:FRACYDRAFT_260453"/>
<evidence type="ECO:0000313" key="1">
    <source>
        <dbReference type="EMBL" id="OEU18580.1"/>
    </source>
</evidence>
<dbReference type="AlphaFoldDB" id="A0A1E7FK72"/>
<dbReference type="EMBL" id="KV784356">
    <property type="protein sequence ID" value="OEU18580.1"/>
    <property type="molecule type" value="Genomic_DNA"/>
</dbReference>
<dbReference type="Proteomes" id="UP000095751">
    <property type="component" value="Unassembled WGS sequence"/>
</dbReference>
<organism evidence="1 2">
    <name type="scientific">Fragilariopsis cylindrus CCMP1102</name>
    <dbReference type="NCBI Taxonomy" id="635003"/>
    <lineage>
        <taxon>Eukaryota</taxon>
        <taxon>Sar</taxon>
        <taxon>Stramenopiles</taxon>
        <taxon>Ochrophyta</taxon>
        <taxon>Bacillariophyta</taxon>
        <taxon>Bacillariophyceae</taxon>
        <taxon>Bacillariophycidae</taxon>
        <taxon>Bacillariales</taxon>
        <taxon>Bacillariaceae</taxon>
        <taxon>Fragilariopsis</taxon>
    </lineage>
</organism>
<reference evidence="1 2" key="1">
    <citation type="submission" date="2016-09" db="EMBL/GenBank/DDBJ databases">
        <title>Extensive genetic diversity and differential bi-allelic expression allows diatom success in the polar Southern Ocean.</title>
        <authorList>
            <consortium name="DOE Joint Genome Institute"/>
            <person name="Mock T."/>
            <person name="Otillar R.P."/>
            <person name="Strauss J."/>
            <person name="Dupont C."/>
            <person name="Frickenhaus S."/>
            <person name="Maumus F."/>
            <person name="Mcmullan M."/>
            <person name="Sanges R."/>
            <person name="Schmutz J."/>
            <person name="Toseland A."/>
            <person name="Valas R."/>
            <person name="Veluchamy A."/>
            <person name="Ward B.J."/>
            <person name="Allen A."/>
            <person name="Barry K."/>
            <person name="Falciatore A."/>
            <person name="Ferrante M."/>
            <person name="Fortunato A.E."/>
            <person name="Gloeckner G."/>
            <person name="Gruber A."/>
            <person name="Hipkin R."/>
            <person name="Janech M."/>
            <person name="Kroth P."/>
            <person name="Leese F."/>
            <person name="Lindquist E."/>
            <person name="Lyon B.R."/>
            <person name="Martin J."/>
            <person name="Mayer C."/>
            <person name="Parker M."/>
            <person name="Quesneville H."/>
            <person name="Raymond J."/>
            <person name="Uhlig C."/>
            <person name="Valentin K.U."/>
            <person name="Worden A.Z."/>
            <person name="Armbrust E.V."/>
            <person name="Bowler C."/>
            <person name="Green B."/>
            <person name="Moulton V."/>
            <person name="Van Oosterhout C."/>
            <person name="Grigoriev I."/>
        </authorList>
    </citation>
    <scope>NUCLEOTIDE SEQUENCE [LARGE SCALE GENOMIC DNA]</scope>
    <source>
        <strain evidence="1 2">CCMP1102</strain>
    </source>
</reference>
<sequence>MSGFDLSKESFDSDYCVVADDVYMVSERHAPGGATHIFPAINNRGFVYRVKNDQGQEHLLMNGIPSDKCIPKVKKIEEDVGQKLTLIVGSGDFHHMAMKDWLDEFPQAKIIMSGIKFPKTRNGVEILENADYKKRIELVTDFDFPSLEQYRDVLQFFGFNQFLCPPDAPFTAKDFKNTSKASKFTYLRNVASLKTTEKFLAVWTYHVPTKQLIYEHNFNFFLTPEHHKQFGFPFSLLLPKEKIRSCAKEKIPTGPRELEECKEHCRQMSVVLGLDVRAMMEYHSLPGAMAGRYDSKEDFRKELVKVLKPSGEDQADGEAMYKAMNRRFCFCF</sequence>
<name>A0A1E7FK72_9STRA</name>
<evidence type="ECO:0000313" key="2">
    <source>
        <dbReference type="Proteomes" id="UP000095751"/>
    </source>
</evidence>